<reference evidence="1" key="1">
    <citation type="submission" date="2024-03" db="EMBL/GenBank/DDBJ databases">
        <title>Whole genome sequecning of epiphytes from Marcgravia umbellata leaves.</title>
        <authorList>
            <person name="Kumar G."/>
            <person name="Savka M.A."/>
        </authorList>
    </citation>
    <scope>NUCLEOTIDE SEQUENCE</scope>
    <source>
        <strain evidence="1">RIT_BL5</strain>
    </source>
</reference>
<gene>
    <name evidence="1" type="ORF">WKI47_26135</name>
</gene>
<comment type="caution">
    <text evidence="1">The sequence shown here is derived from an EMBL/GenBank/DDBJ whole genome shotgun (WGS) entry which is preliminary data.</text>
</comment>
<proteinExistence type="predicted"/>
<keyword evidence="2" id="KW-1185">Reference proteome</keyword>
<name>A0ACC6PKA5_9BACL</name>
<sequence length="148" mass="17157">MNLNDKLISKHEFCGQALYILSPDYFQYLIEDPTIEGQQISAFDLVVPMMDFVKKHQNFSLACYSLGTSLWMFCLLLKKEGKLYKVQLENAECEVCKWTGQIANPTIPELYFGCRNRWDAMEEAYKAPFVPCPKCHSVLSRPTIWIDD</sequence>
<accession>A0ACC6PKA5</accession>
<protein>
    <submittedName>
        <fullName evidence="1">Uncharacterized protein</fullName>
    </submittedName>
</protein>
<evidence type="ECO:0000313" key="1">
    <source>
        <dbReference type="EMBL" id="MEJ8307399.1"/>
    </source>
</evidence>
<organism evidence="1 2">
    <name type="scientific">Saccharibacillus sacchari</name>
    <dbReference type="NCBI Taxonomy" id="456493"/>
    <lineage>
        <taxon>Bacteria</taxon>
        <taxon>Bacillati</taxon>
        <taxon>Bacillota</taxon>
        <taxon>Bacilli</taxon>
        <taxon>Bacillales</taxon>
        <taxon>Paenibacillaceae</taxon>
        <taxon>Saccharibacillus</taxon>
    </lineage>
</organism>
<evidence type="ECO:0000313" key="2">
    <source>
        <dbReference type="Proteomes" id="UP001380953"/>
    </source>
</evidence>
<dbReference type="Proteomes" id="UP001380953">
    <property type="component" value="Unassembled WGS sequence"/>
</dbReference>
<dbReference type="EMBL" id="JBBKAR010000068">
    <property type="protein sequence ID" value="MEJ8307399.1"/>
    <property type="molecule type" value="Genomic_DNA"/>
</dbReference>